<comment type="similarity">
    <text evidence="7">Belongs to the transferase hexapeptide repeat family. LpxD subfamily.</text>
</comment>
<dbReference type="InterPro" id="IPR001451">
    <property type="entry name" value="Hexapep"/>
</dbReference>
<dbReference type="GO" id="GO:0009245">
    <property type="term" value="P:lipid A biosynthetic process"/>
    <property type="evidence" value="ECO:0007669"/>
    <property type="project" value="UniProtKB-UniRule"/>
</dbReference>
<dbReference type="Gene3D" id="3.40.1390.10">
    <property type="entry name" value="MurE/MurF, N-terminal domain"/>
    <property type="match status" value="1"/>
</dbReference>
<dbReference type="InterPro" id="IPR011004">
    <property type="entry name" value="Trimer_LpxA-like_sf"/>
</dbReference>
<keyword evidence="4 7" id="KW-0677">Repeat</keyword>
<dbReference type="InterPro" id="IPR007691">
    <property type="entry name" value="LpxD"/>
</dbReference>
<dbReference type="GO" id="GO:0016020">
    <property type="term" value="C:membrane"/>
    <property type="evidence" value="ECO:0007669"/>
    <property type="project" value="GOC"/>
</dbReference>
<dbReference type="InterPro" id="IPR018357">
    <property type="entry name" value="Hexapep_transf_CS"/>
</dbReference>
<sequence length="360" mass="37255">MSDPSFFAPPVPLSLDEVASLTGAVLVRGDAQATVSGVAALDRAGTGDLSFVEDKAYWPKLAESQAVAVVCREADVPHVPERMAVLTAGAPYRAFAAVAGKLFPAAVSLPAMTGVDGISPFAHVDETAELEPGVIVEPGAVVGPHVQIGSGTVIGPNAVIAQSCRIGRNCRIGAGSVLQFSLIGDRVILHPGVKLGQDGFGYSMGMKHMKIPQLGRLIVQDDVEIGANTTIDRGSLRDTVIGEGSKIDNLVQIGHNVVIGRHCVIVAEVGISGSAELGDYVVLGGGAAVGEHIKIGTGAQIAGTSAVNDDVPAGERWLGHPAVPFRRWMRERMAVRALANKRGSGARKEDGKTSGEETAE</sequence>
<feature type="active site" description="Proton acceptor" evidence="7">
    <location>
        <position position="255"/>
    </location>
</feature>
<dbReference type="Gene3D" id="2.160.10.10">
    <property type="entry name" value="Hexapeptide repeat proteins"/>
    <property type="match status" value="1"/>
</dbReference>
<keyword evidence="1 7" id="KW-0444">Lipid biosynthesis</keyword>
<dbReference type="Pfam" id="PF04613">
    <property type="entry name" value="LpxD"/>
    <property type="match status" value="1"/>
</dbReference>
<keyword evidence="2 7" id="KW-0441">Lipid A biosynthesis</keyword>
<dbReference type="PANTHER" id="PTHR43378">
    <property type="entry name" value="UDP-3-O-ACYLGLUCOSAMINE N-ACYLTRANSFERASE"/>
    <property type="match status" value="1"/>
</dbReference>
<keyword evidence="6 7" id="KW-0012">Acyltransferase</keyword>
<feature type="domain" description="UDP-3-O-[3-hydroxymyristoyl] glucosamine N-acyltransferase non-repeat region" evidence="9">
    <location>
        <begin position="34"/>
        <end position="99"/>
    </location>
</feature>
<evidence type="ECO:0000256" key="6">
    <source>
        <dbReference type="ARBA" id="ARBA00023315"/>
    </source>
</evidence>
<dbReference type="AlphaFoldDB" id="A0AAE4ARW3"/>
<dbReference type="InterPro" id="IPR020573">
    <property type="entry name" value="UDP_GlcNAc_AcTrfase_non-rep"/>
</dbReference>
<name>A0AAE4ARW3_9HYPH</name>
<dbReference type="PANTHER" id="PTHR43378:SF2">
    <property type="entry name" value="UDP-3-O-ACYLGLUCOSAMINE N-ACYLTRANSFERASE 1, MITOCHONDRIAL-RELATED"/>
    <property type="match status" value="1"/>
</dbReference>
<comment type="function">
    <text evidence="7">Catalyzes the N-acylation of UDP-3-O-acylglucosamine using 3-hydroxyacyl-ACP as the acyl donor. Is involved in the biosynthesis of lipid A, a phosphorylated glycolipid that anchors the lipopolysaccharide to the outer membrane of the cell.</text>
</comment>
<comment type="catalytic activity">
    <reaction evidence="7">
        <text>a UDP-3-O-[(3R)-3-hydroxyacyl]-alpha-D-glucosamine + a (3R)-hydroxyacyl-[ACP] = a UDP-2-N,3-O-bis[(3R)-3-hydroxyacyl]-alpha-D-glucosamine + holo-[ACP] + H(+)</text>
        <dbReference type="Rhea" id="RHEA:53836"/>
        <dbReference type="Rhea" id="RHEA-COMP:9685"/>
        <dbReference type="Rhea" id="RHEA-COMP:9945"/>
        <dbReference type="ChEBI" id="CHEBI:15378"/>
        <dbReference type="ChEBI" id="CHEBI:64479"/>
        <dbReference type="ChEBI" id="CHEBI:78827"/>
        <dbReference type="ChEBI" id="CHEBI:137740"/>
        <dbReference type="ChEBI" id="CHEBI:137748"/>
        <dbReference type="EC" id="2.3.1.191"/>
    </reaction>
</comment>
<evidence type="ECO:0000313" key="10">
    <source>
        <dbReference type="EMBL" id="MDQ0315551.1"/>
    </source>
</evidence>
<keyword evidence="11" id="KW-1185">Reference proteome</keyword>
<feature type="compositionally biased region" description="Basic and acidic residues" evidence="8">
    <location>
        <begin position="346"/>
        <end position="360"/>
    </location>
</feature>
<evidence type="ECO:0000256" key="2">
    <source>
        <dbReference type="ARBA" id="ARBA00022556"/>
    </source>
</evidence>
<evidence type="ECO:0000313" key="11">
    <source>
        <dbReference type="Proteomes" id="UP001229244"/>
    </source>
</evidence>
<accession>A0AAE4ARW3</accession>
<dbReference type="RefSeq" id="WP_306885378.1">
    <property type="nucleotide sequence ID" value="NZ_JAUSUL010000002.1"/>
</dbReference>
<dbReference type="Proteomes" id="UP001229244">
    <property type="component" value="Unassembled WGS sequence"/>
</dbReference>
<evidence type="ECO:0000256" key="1">
    <source>
        <dbReference type="ARBA" id="ARBA00022516"/>
    </source>
</evidence>
<feature type="region of interest" description="Disordered" evidence="8">
    <location>
        <begin position="339"/>
        <end position="360"/>
    </location>
</feature>
<evidence type="ECO:0000256" key="5">
    <source>
        <dbReference type="ARBA" id="ARBA00023098"/>
    </source>
</evidence>
<dbReference type="EMBL" id="JAUSUL010000002">
    <property type="protein sequence ID" value="MDQ0315551.1"/>
    <property type="molecule type" value="Genomic_DNA"/>
</dbReference>
<evidence type="ECO:0000256" key="3">
    <source>
        <dbReference type="ARBA" id="ARBA00022679"/>
    </source>
</evidence>
<evidence type="ECO:0000256" key="8">
    <source>
        <dbReference type="SAM" id="MobiDB-lite"/>
    </source>
</evidence>
<dbReference type="PROSITE" id="PS00101">
    <property type="entry name" value="HEXAPEP_TRANSFERASES"/>
    <property type="match status" value="1"/>
</dbReference>
<comment type="pathway">
    <text evidence="7">Bacterial outer membrane biogenesis; LPS lipid A biosynthesis.</text>
</comment>
<organism evidence="10 11">
    <name type="scientific">Amorphus orientalis</name>
    <dbReference type="NCBI Taxonomy" id="649198"/>
    <lineage>
        <taxon>Bacteria</taxon>
        <taxon>Pseudomonadati</taxon>
        <taxon>Pseudomonadota</taxon>
        <taxon>Alphaproteobacteria</taxon>
        <taxon>Hyphomicrobiales</taxon>
        <taxon>Amorphaceae</taxon>
        <taxon>Amorphus</taxon>
    </lineage>
</organism>
<evidence type="ECO:0000256" key="4">
    <source>
        <dbReference type="ARBA" id="ARBA00022737"/>
    </source>
</evidence>
<dbReference type="NCBIfam" id="NF002060">
    <property type="entry name" value="PRK00892.1"/>
    <property type="match status" value="1"/>
</dbReference>
<dbReference type="HAMAP" id="MF_00523">
    <property type="entry name" value="LpxD"/>
    <property type="match status" value="1"/>
</dbReference>
<dbReference type="SUPFAM" id="SSF51161">
    <property type="entry name" value="Trimeric LpxA-like enzymes"/>
    <property type="match status" value="1"/>
</dbReference>
<dbReference type="CDD" id="cd03352">
    <property type="entry name" value="LbH_LpxD"/>
    <property type="match status" value="1"/>
</dbReference>
<comment type="subunit">
    <text evidence="7">Homotrimer.</text>
</comment>
<comment type="caution">
    <text evidence="10">The sequence shown here is derived from an EMBL/GenBank/DDBJ whole genome shotgun (WGS) entry which is preliminary data.</text>
</comment>
<evidence type="ECO:0000259" key="9">
    <source>
        <dbReference type="Pfam" id="PF04613"/>
    </source>
</evidence>
<dbReference type="NCBIfam" id="TIGR01853">
    <property type="entry name" value="lipid_A_lpxD"/>
    <property type="match status" value="1"/>
</dbReference>
<evidence type="ECO:0000256" key="7">
    <source>
        <dbReference type="HAMAP-Rule" id="MF_00523"/>
    </source>
</evidence>
<keyword evidence="3 7" id="KW-0808">Transferase</keyword>
<dbReference type="GO" id="GO:0016410">
    <property type="term" value="F:N-acyltransferase activity"/>
    <property type="evidence" value="ECO:0007669"/>
    <property type="project" value="InterPro"/>
</dbReference>
<dbReference type="EC" id="2.3.1.191" evidence="7"/>
<proteinExistence type="inferred from homology"/>
<dbReference type="GO" id="GO:0103118">
    <property type="term" value="F:UDP-3-O-[(3R)-3-hydroxyacyl]-glucosamine N-acyltransferase activity"/>
    <property type="evidence" value="ECO:0007669"/>
    <property type="project" value="UniProtKB-EC"/>
</dbReference>
<protein>
    <recommendedName>
        <fullName evidence="7">UDP-3-O-acylglucosamine N-acyltransferase</fullName>
        <ecNumber evidence="7">2.3.1.191</ecNumber>
    </recommendedName>
</protein>
<dbReference type="Pfam" id="PF00132">
    <property type="entry name" value="Hexapep"/>
    <property type="match status" value="2"/>
</dbReference>
<gene>
    <name evidence="7" type="primary">lpxD</name>
    <name evidence="10" type="ORF">J2S73_002008</name>
</gene>
<reference evidence="10" key="1">
    <citation type="submission" date="2023-07" db="EMBL/GenBank/DDBJ databases">
        <title>Genomic Encyclopedia of Type Strains, Phase IV (KMG-IV): sequencing the most valuable type-strain genomes for metagenomic binning, comparative biology and taxonomic classification.</title>
        <authorList>
            <person name="Goeker M."/>
        </authorList>
    </citation>
    <scope>NUCLEOTIDE SEQUENCE</scope>
    <source>
        <strain evidence="10">DSM 21202</strain>
    </source>
</reference>
<keyword evidence="5 7" id="KW-0443">Lipid metabolism</keyword>